<proteinExistence type="predicted"/>
<accession>A0ABT7XW65</accession>
<name>A0ABT7XW65_9VIBR</name>
<protein>
    <recommendedName>
        <fullName evidence="1">BIG2 domain-containing protein</fullName>
    </recommendedName>
</protein>
<dbReference type="InterPro" id="IPR003343">
    <property type="entry name" value="Big_2"/>
</dbReference>
<dbReference type="Proteomes" id="UP001169719">
    <property type="component" value="Unassembled WGS sequence"/>
</dbReference>
<dbReference type="SMART" id="SM00635">
    <property type="entry name" value="BID_2"/>
    <property type="match status" value="3"/>
</dbReference>
<comment type="caution">
    <text evidence="2">The sequence shown here is derived from an EMBL/GenBank/DDBJ whole genome shotgun (WGS) entry which is preliminary data.</text>
</comment>
<dbReference type="EMBL" id="JAUEOZ010000001">
    <property type="protein sequence ID" value="MDN2480018.1"/>
    <property type="molecule type" value="Genomic_DNA"/>
</dbReference>
<gene>
    <name evidence="2" type="ORF">QWJ08_01080</name>
</gene>
<dbReference type="Gene3D" id="2.60.40.1080">
    <property type="match status" value="3"/>
</dbReference>
<keyword evidence="3" id="KW-1185">Reference proteome</keyword>
<evidence type="ECO:0000313" key="3">
    <source>
        <dbReference type="Proteomes" id="UP001169719"/>
    </source>
</evidence>
<dbReference type="PROSITE" id="PS51257">
    <property type="entry name" value="PROKAR_LIPOPROTEIN"/>
    <property type="match status" value="1"/>
</dbReference>
<feature type="domain" description="BIG2" evidence="1">
    <location>
        <begin position="209"/>
        <end position="291"/>
    </location>
</feature>
<feature type="domain" description="BIG2" evidence="1">
    <location>
        <begin position="32"/>
        <end position="111"/>
    </location>
</feature>
<organism evidence="2 3">
    <name type="scientific">Vibrio agarivorans</name>
    <dbReference type="NCBI Taxonomy" id="153622"/>
    <lineage>
        <taxon>Bacteria</taxon>
        <taxon>Pseudomonadati</taxon>
        <taxon>Pseudomonadota</taxon>
        <taxon>Gammaproteobacteria</taxon>
        <taxon>Vibrionales</taxon>
        <taxon>Vibrionaceae</taxon>
        <taxon>Vibrio</taxon>
    </lineage>
</organism>
<sequence length="852" mass="93818">MKAWHWSVALPVVVLTGCNSSSGDNPPPPTDSLTSISITSKPTEMLIGETMTLGAQATWSSGKTEDITQSATWSVTPMDAAKVEGTTLTAQKASDAATLTLNYQTFSDTATFSIRIEDEDVELTELELSSFEPTMVVGETQQLTLIAKYSDDSQKDVTALAQWHSLDEALVQVGAGKLTAIGPGQAQINYSFESLSDSVYVDVMDVLPELTDIEIRQLQSELIDGYSMTLQAWAQYDQAQWVDVTHDEGISWLSSDTNVASFTGNVLQSHAEGETDIELIFGELGVQESVTVTPAQAIEILPNITSDNILNVMEGERISKSIDITLSNGKKESFPETVVTFVAGFDDQGYRLLEKGDDEVRVLRSGQTTLTLTGMSQALLHRFDQLNIEYINTTSEVIVDIDDNPDIYQWNRQTFELPENGAFYESFSQGDKVYFIWNMSAGNTLLGLAATVFDGKTMSEPVMLVEGVKSKQRNYMLNGGGNGYFLYAVENANKDVSTYIFDTQELGESAHKVDFTPLGIDVLPNMERDSGFAFDSQGRLIFAETEHSRLGPTRLHRYTPATQSWEIDALVVEANRIGQQTTHLSHLMLVNASRDTAEPRFYFVDLDSLAIEHAVTLTSPQGELTQGCGYSDPRFAVSLTANIEKFAVYCFGFDGSSAAQRLLWETPENPPYVYTPPEGASIGNYEASVFPFVAHVDGNVVASYGTITNGNGSKNVHIDSVRDETLYTDIMDETPPANHSINQTVKFIYANFNSSGGGNNLVMDSSGLSLQNPYVPEETVFAYRDAISVWSRSEQEWVTDHNLFGTQYLSSFSSFGNGYLHTLNGEWHFVKYATSGGKRIDITSFQMRKPES</sequence>
<evidence type="ECO:0000259" key="1">
    <source>
        <dbReference type="SMART" id="SM00635"/>
    </source>
</evidence>
<feature type="domain" description="BIG2" evidence="1">
    <location>
        <begin position="122"/>
        <end position="202"/>
    </location>
</feature>
<dbReference type="RefSeq" id="WP_289960340.1">
    <property type="nucleotide sequence ID" value="NZ_JAUEOZ010000001.1"/>
</dbReference>
<evidence type="ECO:0000313" key="2">
    <source>
        <dbReference type="EMBL" id="MDN2480018.1"/>
    </source>
</evidence>
<reference evidence="2" key="1">
    <citation type="submission" date="2024-05" db="EMBL/GenBank/DDBJ databases">
        <title>Genome Sequences of Four Agar- Degrading Marine Bacteria.</title>
        <authorList>
            <person name="Phillips E.K."/>
            <person name="Shaffer J.C."/>
            <person name="Henson M.W."/>
            <person name="Temperton B."/>
            <person name="Thrash C.J."/>
            <person name="Martin M.O."/>
        </authorList>
    </citation>
    <scope>NUCLEOTIDE SEQUENCE</scope>
    <source>
        <strain evidence="2">EKP203</strain>
    </source>
</reference>